<dbReference type="InterPro" id="IPR029071">
    <property type="entry name" value="Ubiquitin-like_domsf"/>
</dbReference>
<dbReference type="Gene3D" id="3.10.20.90">
    <property type="entry name" value="Phosphatidylinositol 3-kinase Catalytic Subunit, Chain A, domain 1"/>
    <property type="match status" value="1"/>
</dbReference>
<comment type="caution">
    <text evidence="2">The sequence shown here is derived from an EMBL/GenBank/DDBJ whole genome shotgun (WGS) entry which is preliminary data.</text>
</comment>
<dbReference type="InterPro" id="IPR022617">
    <property type="entry name" value="Rad60/SUMO-like_dom"/>
</dbReference>
<feature type="domain" description="Ubiquitin-like" evidence="1">
    <location>
        <begin position="110"/>
        <end position="179"/>
    </location>
</feature>
<dbReference type="PROSITE" id="PS50053">
    <property type="entry name" value="UBIQUITIN_2"/>
    <property type="match status" value="1"/>
</dbReference>
<dbReference type="Proteomes" id="UP001430848">
    <property type="component" value="Unassembled WGS sequence"/>
</dbReference>
<organism evidence="2 3">
    <name type="scientific">Diaporthe eres</name>
    <name type="common">Phomopsis oblonga</name>
    <dbReference type="NCBI Taxonomy" id="83184"/>
    <lineage>
        <taxon>Eukaryota</taxon>
        <taxon>Fungi</taxon>
        <taxon>Dikarya</taxon>
        <taxon>Ascomycota</taxon>
        <taxon>Pezizomycotina</taxon>
        <taxon>Sordariomycetes</taxon>
        <taxon>Sordariomycetidae</taxon>
        <taxon>Diaporthales</taxon>
        <taxon>Diaporthaceae</taxon>
        <taxon>Diaporthe</taxon>
        <taxon>Diaporthe eres species complex</taxon>
    </lineage>
</organism>
<proteinExistence type="predicted"/>
<accession>A0ABR1P8W0</accession>
<name>A0ABR1P8W0_DIAER</name>
<evidence type="ECO:0000313" key="2">
    <source>
        <dbReference type="EMBL" id="KAK7729228.1"/>
    </source>
</evidence>
<dbReference type="InterPro" id="IPR000626">
    <property type="entry name" value="Ubiquitin-like_dom"/>
</dbReference>
<evidence type="ECO:0000259" key="1">
    <source>
        <dbReference type="PROSITE" id="PS50053"/>
    </source>
</evidence>
<dbReference type="SUPFAM" id="SSF54236">
    <property type="entry name" value="Ubiquitin-like"/>
    <property type="match status" value="1"/>
</dbReference>
<reference evidence="2 3" key="1">
    <citation type="submission" date="2024-02" db="EMBL/GenBank/DDBJ databases">
        <title>De novo assembly and annotation of 12 fungi associated with fruit tree decline syndrome in Ontario, Canada.</title>
        <authorList>
            <person name="Sulman M."/>
            <person name="Ellouze W."/>
            <person name="Ilyukhin E."/>
        </authorList>
    </citation>
    <scope>NUCLEOTIDE SEQUENCE [LARGE SCALE GENOMIC DNA]</scope>
    <source>
        <strain evidence="2 3">M169</strain>
    </source>
</reference>
<evidence type="ECO:0000313" key="3">
    <source>
        <dbReference type="Proteomes" id="UP001430848"/>
    </source>
</evidence>
<keyword evidence="3" id="KW-1185">Reference proteome</keyword>
<gene>
    <name evidence="2" type="ORF">SLS63_006360</name>
</gene>
<dbReference type="Pfam" id="PF11976">
    <property type="entry name" value="Rad60-SLD"/>
    <property type="match status" value="1"/>
</dbReference>
<dbReference type="EMBL" id="JAKNSF020000030">
    <property type="protein sequence ID" value="KAK7729228.1"/>
    <property type="molecule type" value="Genomic_DNA"/>
</dbReference>
<dbReference type="CDD" id="cd01763">
    <property type="entry name" value="Ubl_SUMO_like"/>
    <property type="match status" value="1"/>
</dbReference>
<sequence length="185" mass="21266">MANVIILSYGEGRHLINKPADYETLLDFTRVKFPELEVVYDDEIAFHFTPEWFDGDVELDRDAFAEVHNRAVLRITTTAFAPAQRSGNNGNIQAGGFADPRSDYLPCEVMSIGIIHVPTDRKTWFNMKPRTTFSQLMACAATRLGVDLYAHYFYYQDKVLQDYDTPESMAMEDRDLIEMDDGYRI</sequence>
<protein>
    <recommendedName>
        <fullName evidence="1">Ubiquitin-like domain-containing protein</fullName>
    </recommendedName>
</protein>